<evidence type="ECO:0000256" key="6">
    <source>
        <dbReference type="ARBA" id="ARBA00023015"/>
    </source>
</evidence>
<keyword evidence="5" id="KW-0862">Zinc</keyword>
<dbReference type="SUPFAM" id="SSF57701">
    <property type="entry name" value="Zn2/Cys6 DNA-binding domain"/>
    <property type="match status" value="1"/>
</dbReference>
<feature type="compositionally biased region" description="Polar residues" evidence="12">
    <location>
        <begin position="304"/>
        <end position="322"/>
    </location>
</feature>
<gene>
    <name evidence="14" type="primary">ERT1</name>
    <name evidence="14" type="ORF">CAAN4_C01310</name>
</gene>
<reference evidence="14 15" key="1">
    <citation type="submission" date="2024-01" db="EMBL/GenBank/DDBJ databases">
        <authorList>
            <consortium name="Genoscope - CEA"/>
            <person name="William W."/>
        </authorList>
    </citation>
    <scope>NUCLEOTIDE SEQUENCE [LARGE SCALE GENOMIC DNA]</scope>
    <source>
        <strain evidence="14 15">29B2s-10</strain>
    </source>
</reference>
<dbReference type="PANTHER" id="PTHR47659">
    <property type="entry name" value="ZN(II)2CYS6 TRANSCRIPTION FACTOR (EUROFUNG)-RELATED"/>
    <property type="match status" value="1"/>
</dbReference>
<dbReference type="InterPro" id="IPR050335">
    <property type="entry name" value="ERT1_acuK_gluconeogen_tf"/>
</dbReference>
<evidence type="ECO:0000313" key="15">
    <source>
        <dbReference type="Proteomes" id="UP001497600"/>
    </source>
</evidence>
<dbReference type="PROSITE" id="PS50048">
    <property type="entry name" value="ZN2_CY6_FUNGAL_2"/>
    <property type="match status" value="1"/>
</dbReference>
<comment type="function">
    <text evidence="10">Transcription factor which regulates nonfermentable carbon utilization. Activator of gluconeogenetic genes.</text>
</comment>
<evidence type="ECO:0000256" key="10">
    <source>
        <dbReference type="ARBA" id="ARBA00037475"/>
    </source>
</evidence>
<dbReference type="PANTHER" id="PTHR47659:SF1">
    <property type="entry name" value="TRANSCRIPTION ACTIVATOR OF GLUCONEOGENESIS ERT1"/>
    <property type="match status" value="1"/>
</dbReference>
<name>A0ABP0E8H5_9ASCO</name>
<dbReference type="InterPro" id="IPR056751">
    <property type="entry name" value="PAS_13"/>
</dbReference>
<keyword evidence="7" id="KW-0238">DNA-binding</keyword>
<keyword evidence="9" id="KW-0539">Nucleus</keyword>
<dbReference type="Proteomes" id="UP001497600">
    <property type="component" value="Chromosome C"/>
</dbReference>
<evidence type="ECO:0000256" key="11">
    <source>
        <dbReference type="ARBA" id="ARBA00040903"/>
    </source>
</evidence>
<keyword evidence="15" id="KW-1185">Reference proteome</keyword>
<evidence type="ECO:0000256" key="2">
    <source>
        <dbReference type="ARBA" id="ARBA00010855"/>
    </source>
</evidence>
<organism evidence="14 15">
    <name type="scientific">[Candida] anglica</name>
    <dbReference type="NCBI Taxonomy" id="148631"/>
    <lineage>
        <taxon>Eukaryota</taxon>
        <taxon>Fungi</taxon>
        <taxon>Dikarya</taxon>
        <taxon>Ascomycota</taxon>
        <taxon>Saccharomycotina</taxon>
        <taxon>Pichiomycetes</taxon>
        <taxon>Debaryomycetaceae</taxon>
        <taxon>Kurtzmaniella</taxon>
    </lineage>
</organism>
<protein>
    <recommendedName>
        <fullName evidence="11">Transcription activator of gluconeogenesis ERT1</fullName>
    </recommendedName>
</protein>
<accession>A0ABP0E8H5</accession>
<dbReference type="Pfam" id="PF00172">
    <property type="entry name" value="Zn_clus"/>
    <property type="match status" value="1"/>
</dbReference>
<dbReference type="EMBL" id="OZ004255">
    <property type="protein sequence ID" value="CAK7899138.1"/>
    <property type="molecule type" value="Genomic_DNA"/>
</dbReference>
<evidence type="ECO:0000256" key="9">
    <source>
        <dbReference type="ARBA" id="ARBA00023242"/>
    </source>
</evidence>
<feature type="domain" description="Zn(2)-C6 fungal-type" evidence="13">
    <location>
        <begin position="17"/>
        <end position="46"/>
    </location>
</feature>
<dbReference type="Pfam" id="PF24990">
    <property type="entry name" value="PAS_13"/>
    <property type="match status" value="1"/>
</dbReference>
<evidence type="ECO:0000256" key="5">
    <source>
        <dbReference type="ARBA" id="ARBA00022833"/>
    </source>
</evidence>
<evidence type="ECO:0000256" key="3">
    <source>
        <dbReference type="ARBA" id="ARBA00022432"/>
    </source>
</evidence>
<feature type="region of interest" description="Disordered" evidence="12">
    <location>
        <begin position="72"/>
        <end position="110"/>
    </location>
</feature>
<sequence length="601" mass="67019">MTDIESQQIRRKKTKRACNHCHKAHMTCDTGRPCQRCVQRGLAGSCEDAPRKKKKYLADVPPTVLSQAHYQSTALQPSNTTPASYVGTGNDNNNNNNNSINNNNSHSTDNTIGSLVPRRSQSHDIVMGGSGFPNHQLFQQTPSLPPPITSNLNQLGAPVTIPGTQHGTIPPIVARSLSHSVLPTTTVVSHDLNNDTVKQRKSNFLSSAADLEYSTLSSILQDNFMHTNHSTSTEATPNSVISPVVSPQVKPKVESNSVDGFGQLYPHGQRSPYFSGSPSPTTNGNHHNITNGENNVNHTNITNPSLLNPSKTVIPRKSNNGREITSTYTSHLKCDESINQYILGPTGSEELQMYPDIINAIEQMKQNDPSVYHEKNKRSALSFAVGVISNQSQYKETTDTENSMNNLAFKEPEEIYEKVKKPFSYTPGYHLLIAYLRKRFPKEMLVKMAESMAVYRPSFIATTNLLKEGDLIFMEQCFQRTLLTYDNFISVSGTPTIVWRRTGEIAYVGNEFCMLTGWPREMLMSKKKTFIVELLDDKSVLEYFQLFSHIAFGDFLGATMTECTLLTPKKDVKIRTGCMWTLKRDVFGIPMMIIGNFLPIL</sequence>
<keyword evidence="3" id="KW-0312">Gluconeogenesis</keyword>
<feature type="compositionally biased region" description="Polar residues" evidence="12">
    <location>
        <begin position="72"/>
        <end position="89"/>
    </location>
</feature>
<evidence type="ECO:0000256" key="4">
    <source>
        <dbReference type="ARBA" id="ARBA00022723"/>
    </source>
</evidence>
<dbReference type="CDD" id="cd00067">
    <property type="entry name" value="GAL4"/>
    <property type="match status" value="1"/>
</dbReference>
<proteinExistence type="inferred from homology"/>
<dbReference type="Gene3D" id="4.10.240.10">
    <property type="entry name" value="Zn(2)-C6 fungal-type DNA-binding domain"/>
    <property type="match status" value="1"/>
</dbReference>
<feature type="region of interest" description="Disordered" evidence="12">
    <location>
        <begin position="302"/>
        <end position="322"/>
    </location>
</feature>
<comment type="subcellular location">
    <subcellularLocation>
        <location evidence="1">Nucleus</location>
    </subcellularLocation>
</comment>
<evidence type="ECO:0000259" key="13">
    <source>
        <dbReference type="PROSITE" id="PS50048"/>
    </source>
</evidence>
<keyword evidence="8" id="KW-0804">Transcription</keyword>
<feature type="compositionally biased region" description="Low complexity" evidence="12">
    <location>
        <begin position="90"/>
        <end position="110"/>
    </location>
</feature>
<evidence type="ECO:0000256" key="12">
    <source>
        <dbReference type="SAM" id="MobiDB-lite"/>
    </source>
</evidence>
<dbReference type="InterPro" id="IPR036864">
    <property type="entry name" value="Zn2-C6_fun-type_DNA-bd_sf"/>
</dbReference>
<keyword evidence="6" id="KW-0805">Transcription regulation</keyword>
<evidence type="ECO:0000256" key="7">
    <source>
        <dbReference type="ARBA" id="ARBA00023125"/>
    </source>
</evidence>
<evidence type="ECO:0000313" key="14">
    <source>
        <dbReference type="EMBL" id="CAK7899138.1"/>
    </source>
</evidence>
<dbReference type="SMART" id="SM00066">
    <property type="entry name" value="GAL4"/>
    <property type="match status" value="1"/>
</dbReference>
<keyword evidence="4" id="KW-0479">Metal-binding</keyword>
<evidence type="ECO:0000256" key="1">
    <source>
        <dbReference type="ARBA" id="ARBA00004123"/>
    </source>
</evidence>
<comment type="similarity">
    <text evidence="2">Belongs to the ERT1/acuK family.</text>
</comment>
<dbReference type="PROSITE" id="PS00463">
    <property type="entry name" value="ZN2_CY6_FUNGAL_1"/>
    <property type="match status" value="1"/>
</dbReference>
<evidence type="ECO:0000256" key="8">
    <source>
        <dbReference type="ARBA" id="ARBA00023163"/>
    </source>
</evidence>
<dbReference type="InterPro" id="IPR001138">
    <property type="entry name" value="Zn2Cys6_DnaBD"/>
</dbReference>